<dbReference type="Proteomes" id="UP000324222">
    <property type="component" value="Unassembled WGS sequence"/>
</dbReference>
<keyword evidence="2" id="KW-1185">Reference proteome</keyword>
<dbReference type="AlphaFoldDB" id="A0A5B7FRD9"/>
<name>A0A5B7FRD9_PORTR</name>
<reference evidence="1 2" key="1">
    <citation type="submission" date="2019-05" db="EMBL/GenBank/DDBJ databases">
        <title>Another draft genome of Portunus trituberculatus and its Hox gene families provides insights of decapod evolution.</title>
        <authorList>
            <person name="Jeong J.-H."/>
            <person name="Song I."/>
            <person name="Kim S."/>
            <person name="Choi T."/>
            <person name="Kim D."/>
            <person name="Ryu S."/>
            <person name="Kim W."/>
        </authorList>
    </citation>
    <scope>NUCLEOTIDE SEQUENCE [LARGE SCALE GENOMIC DNA]</scope>
    <source>
        <tissue evidence="1">Muscle</tissue>
    </source>
</reference>
<evidence type="ECO:0000313" key="1">
    <source>
        <dbReference type="EMBL" id="MPC46934.1"/>
    </source>
</evidence>
<proteinExistence type="predicted"/>
<comment type="caution">
    <text evidence="1">The sequence shown here is derived from an EMBL/GenBank/DDBJ whole genome shotgun (WGS) entry which is preliminary data.</text>
</comment>
<dbReference type="EMBL" id="VSRR010007457">
    <property type="protein sequence ID" value="MPC46934.1"/>
    <property type="molecule type" value="Genomic_DNA"/>
</dbReference>
<sequence length="103" mass="11297">MVGEADFFTLRSHNERGKNLFVLRIIQVSVFIWPAHLRPPGPGGRPVLCSLGVIRSSAKVSFSLVKPLGSIRPRKKLARLITATPRHQQGTDHFVSQGQASTA</sequence>
<evidence type="ECO:0000313" key="2">
    <source>
        <dbReference type="Proteomes" id="UP000324222"/>
    </source>
</evidence>
<accession>A0A5B7FRD9</accession>
<organism evidence="1 2">
    <name type="scientific">Portunus trituberculatus</name>
    <name type="common">Swimming crab</name>
    <name type="synonym">Neptunus trituberculatus</name>
    <dbReference type="NCBI Taxonomy" id="210409"/>
    <lineage>
        <taxon>Eukaryota</taxon>
        <taxon>Metazoa</taxon>
        <taxon>Ecdysozoa</taxon>
        <taxon>Arthropoda</taxon>
        <taxon>Crustacea</taxon>
        <taxon>Multicrustacea</taxon>
        <taxon>Malacostraca</taxon>
        <taxon>Eumalacostraca</taxon>
        <taxon>Eucarida</taxon>
        <taxon>Decapoda</taxon>
        <taxon>Pleocyemata</taxon>
        <taxon>Brachyura</taxon>
        <taxon>Eubrachyura</taxon>
        <taxon>Portunoidea</taxon>
        <taxon>Portunidae</taxon>
        <taxon>Portuninae</taxon>
        <taxon>Portunus</taxon>
    </lineage>
</organism>
<gene>
    <name evidence="1" type="ORF">E2C01_040665</name>
</gene>
<protein>
    <submittedName>
        <fullName evidence="1">Uncharacterized protein</fullName>
    </submittedName>
</protein>